<dbReference type="EMBL" id="CP002408">
    <property type="protein sequence ID" value="AFU60036.1"/>
    <property type="molecule type" value="Genomic_DNA"/>
</dbReference>
<dbReference type="KEGG" id="nga:Ngar_c31200"/>
<name>K0IF92_NITGG</name>
<gene>
    <name evidence="1" type="ordered locus">Ngar_c31200</name>
</gene>
<dbReference type="InParanoid" id="K0IF92"/>
<sequence length="63" mass="7233">MFELSKNISADRSNNFKKEEGLYPLQQFNKTARRKQQVWQAQKDNFLSKASSKSKLGSACIHA</sequence>
<dbReference type="AlphaFoldDB" id="K0IF92"/>
<organism evidence="1 2">
    <name type="scientific">Nitrososphaera gargensis (strain Ga9.2)</name>
    <dbReference type="NCBI Taxonomy" id="1237085"/>
    <lineage>
        <taxon>Archaea</taxon>
        <taxon>Nitrososphaerota</taxon>
        <taxon>Nitrososphaeria</taxon>
        <taxon>Nitrososphaerales</taxon>
        <taxon>Nitrososphaeraceae</taxon>
        <taxon>Nitrososphaera</taxon>
    </lineage>
</organism>
<dbReference type="BioCyc" id="CNIT1237085:G1324-3120-MONOMER"/>
<protein>
    <submittedName>
        <fullName evidence="1">Uncharacterized protein</fullName>
    </submittedName>
</protein>
<reference evidence="1 2" key="1">
    <citation type="journal article" date="2012" name="Environ. Microbiol.">
        <title>The genome of the ammonia-oxidizing Candidatus Nitrososphaera gargensis: insights into metabolic versatility and environmental adaptations.</title>
        <authorList>
            <person name="Spang A."/>
            <person name="Poehlein A."/>
            <person name="Offre P."/>
            <person name="Zumbragel S."/>
            <person name="Haider S."/>
            <person name="Rychlik N."/>
            <person name="Nowka B."/>
            <person name="Schmeisser C."/>
            <person name="Lebedeva E.V."/>
            <person name="Rattei T."/>
            <person name="Bohm C."/>
            <person name="Schmid M."/>
            <person name="Galushko A."/>
            <person name="Hatzenpichler R."/>
            <person name="Weinmaier T."/>
            <person name="Daniel R."/>
            <person name="Schleper C."/>
            <person name="Spieck E."/>
            <person name="Streit W."/>
            <person name="Wagner M."/>
        </authorList>
    </citation>
    <scope>NUCLEOTIDE SEQUENCE [LARGE SCALE GENOMIC DNA]</scope>
    <source>
        <strain evidence="2">Ga9.2</strain>
    </source>
</reference>
<evidence type="ECO:0000313" key="1">
    <source>
        <dbReference type="EMBL" id="AFU60036.1"/>
    </source>
</evidence>
<dbReference type="HOGENOM" id="CLU_2875215_0_0_2"/>
<proteinExistence type="predicted"/>
<dbReference type="Proteomes" id="UP000008037">
    <property type="component" value="Chromosome"/>
</dbReference>
<keyword evidence="2" id="KW-1185">Reference proteome</keyword>
<accession>K0IF92</accession>
<evidence type="ECO:0000313" key="2">
    <source>
        <dbReference type="Proteomes" id="UP000008037"/>
    </source>
</evidence>